<sequence length="120" mass="13346">MRTINKQFGIATLLGTPSLVFAQVTDVFDLEVLVYNILVKAGQFFWIAAIMFFFWGVVKFIGNANDPVEREKGKQFIIWGIIAFVVLFSVWGIVRILLVDTFGIMPGGAPDYVDSTGGIH</sequence>
<dbReference type="Pfam" id="PF18895">
    <property type="entry name" value="T4SS_pilin"/>
    <property type="match status" value="1"/>
</dbReference>
<protein>
    <recommendedName>
        <fullName evidence="4">DUF5671 domain-containing protein</fullName>
    </recommendedName>
</protein>
<dbReference type="Proteomes" id="UP000177122">
    <property type="component" value="Unassembled WGS sequence"/>
</dbReference>
<evidence type="ECO:0000313" key="3">
    <source>
        <dbReference type="Proteomes" id="UP000177122"/>
    </source>
</evidence>
<gene>
    <name evidence="2" type="ORF">A2845_02940</name>
</gene>
<keyword evidence="1" id="KW-1133">Transmembrane helix</keyword>
<proteinExistence type="predicted"/>
<feature type="transmembrane region" description="Helical" evidence="1">
    <location>
        <begin position="32"/>
        <end position="55"/>
    </location>
</feature>
<organism evidence="2 3">
    <name type="scientific">Candidatus Lloydbacteria bacterium RIFCSPHIGHO2_01_FULL_49_22</name>
    <dbReference type="NCBI Taxonomy" id="1798658"/>
    <lineage>
        <taxon>Bacteria</taxon>
        <taxon>Candidatus Lloydiibacteriota</taxon>
    </lineage>
</organism>
<evidence type="ECO:0000256" key="1">
    <source>
        <dbReference type="SAM" id="Phobius"/>
    </source>
</evidence>
<evidence type="ECO:0008006" key="4">
    <source>
        <dbReference type="Google" id="ProtNLM"/>
    </source>
</evidence>
<feature type="transmembrane region" description="Helical" evidence="1">
    <location>
        <begin position="76"/>
        <end position="98"/>
    </location>
</feature>
<name>A0A1G2CV50_9BACT</name>
<accession>A0A1G2CV50</accession>
<keyword evidence="1" id="KW-0472">Membrane</keyword>
<dbReference type="EMBL" id="MHLI01000015">
    <property type="protein sequence ID" value="OGZ05245.1"/>
    <property type="molecule type" value="Genomic_DNA"/>
</dbReference>
<dbReference type="InterPro" id="IPR043993">
    <property type="entry name" value="T4SS_pilin"/>
</dbReference>
<reference evidence="2 3" key="1">
    <citation type="journal article" date="2016" name="Nat. Commun.">
        <title>Thousands of microbial genomes shed light on interconnected biogeochemical processes in an aquifer system.</title>
        <authorList>
            <person name="Anantharaman K."/>
            <person name="Brown C.T."/>
            <person name="Hug L.A."/>
            <person name="Sharon I."/>
            <person name="Castelle C.J."/>
            <person name="Probst A.J."/>
            <person name="Thomas B.C."/>
            <person name="Singh A."/>
            <person name="Wilkins M.J."/>
            <person name="Karaoz U."/>
            <person name="Brodie E.L."/>
            <person name="Williams K.H."/>
            <person name="Hubbard S.S."/>
            <person name="Banfield J.F."/>
        </authorList>
    </citation>
    <scope>NUCLEOTIDE SEQUENCE [LARGE SCALE GENOMIC DNA]</scope>
</reference>
<comment type="caution">
    <text evidence="2">The sequence shown here is derived from an EMBL/GenBank/DDBJ whole genome shotgun (WGS) entry which is preliminary data.</text>
</comment>
<keyword evidence="1" id="KW-0812">Transmembrane</keyword>
<dbReference type="AlphaFoldDB" id="A0A1G2CV50"/>
<evidence type="ECO:0000313" key="2">
    <source>
        <dbReference type="EMBL" id="OGZ05245.1"/>
    </source>
</evidence>